<dbReference type="EMBL" id="QWLB01000014">
    <property type="protein sequence ID" value="RIH92741.1"/>
    <property type="molecule type" value="Genomic_DNA"/>
</dbReference>
<proteinExistence type="predicted"/>
<dbReference type="OrthoDB" id="27007at2"/>
<dbReference type="Pfam" id="PF21344">
    <property type="entry name" value="Zn_ribbon_LysW"/>
    <property type="match status" value="1"/>
</dbReference>
<gene>
    <name evidence="1" type="ORF">Mgrana_01279</name>
</gene>
<keyword evidence="2" id="KW-1185">Reference proteome</keyword>
<protein>
    <submittedName>
        <fullName evidence="1">Lysine biosynthesis protein LysW</fullName>
    </submittedName>
</protein>
<evidence type="ECO:0000313" key="1">
    <source>
        <dbReference type="EMBL" id="RIH92741.1"/>
    </source>
</evidence>
<evidence type="ECO:0000313" key="2">
    <source>
        <dbReference type="Proteomes" id="UP000266178"/>
    </source>
</evidence>
<dbReference type="Proteomes" id="UP000266178">
    <property type="component" value="Unassembled WGS sequence"/>
</dbReference>
<dbReference type="InterPro" id="IPR005906">
    <property type="entry name" value="LysW"/>
</dbReference>
<sequence>MEGLEVAKCPVCEALIEVPHPTLGQELECPECGEALKVIHTAPLKLYYAFPTDLDPLPEEEPRRLG</sequence>
<reference evidence="1 2" key="1">
    <citation type="submission" date="2018-08" db="EMBL/GenBank/DDBJ databases">
        <title>Meiothermus granaticius genome AF-68 sequencing project.</title>
        <authorList>
            <person name="Da Costa M.S."/>
            <person name="Albuquerque L."/>
            <person name="Raposo P."/>
            <person name="Froufe H.J.C."/>
            <person name="Barroso C.S."/>
            <person name="Egas C."/>
        </authorList>
    </citation>
    <scope>NUCLEOTIDE SEQUENCE [LARGE SCALE GENOMIC DNA]</scope>
    <source>
        <strain evidence="1 2">AF-68</strain>
    </source>
</reference>
<organism evidence="1 2">
    <name type="scientific">Meiothermus granaticius NBRC 107808</name>
    <dbReference type="NCBI Taxonomy" id="1227551"/>
    <lineage>
        <taxon>Bacteria</taxon>
        <taxon>Thermotogati</taxon>
        <taxon>Deinococcota</taxon>
        <taxon>Deinococci</taxon>
        <taxon>Thermales</taxon>
        <taxon>Thermaceae</taxon>
        <taxon>Meiothermus</taxon>
    </lineage>
</organism>
<comment type="caution">
    <text evidence="1">The sequence shown here is derived from an EMBL/GenBank/DDBJ whole genome shotgun (WGS) entry which is preliminary data.</text>
</comment>
<name>A0A399FD80_9DEIN</name>
<dbReference type="RefSeq" id="WP_119356783.1">
    <property type="nucleotide sequence ID" value="NZ_BJXM01000010.1"/>
</dbReference>
<dbReference type="Gene3D" id="2.20.28.160">
    <property type="match status" value="1"/>
</dbReference>
<accession>A0A399FD80</accession>
<dbReference type="AlphaFoldDB" id="A0A399FD80"/>